<proteinExistence type="inferred from homology"/>
<dbReference type="SUPFAM" id="SSF51735">
    <property type="entry name" value="NAD(P)-binding Rossmann-fold domains"/>
    <property type="match status" value="1"/>
</dbReference>
<evidence type="ECO:0000256" key="1">
    <source>
        <dbReference type="ARBA" id="ARBA00010928"/>
    </source>
</evidence>
<dbReference type="SUPFAM" id="SSF55347">
    <property type="entry name" value="Glyceraldehyde-3-phosphate dehydrogenase-like, C-terminal domain"/>
    <property type="match status" value="1"/>
</dbReference>
<feature type="domain" description="Gfo/Idh/MocA-like oxidoreductase N-terminal" evidence="3">
    <location>
        <begin position="3"/>
        <end position="122"/>
    </location>
</feature>
<feature type="domain" description="Gfo/Idh/MocA-like oxidoreductase C-terminal" evidence="4">
    <location>
        <begin position="136"/>
        <end position="323"/>
    </location>
</feature>
<comment type="similarity">
    <text evidence="1">Belongs to the Gfo/Idh/MocA family.</text>
</comment>
<dbReference type="InterPro" id="IPR036291">
    <property type="entry name" value="NAD(P)-bd_dom_sf"/>
</dbReference>
<dbReference type="GO" id="GO:0000166">
    <property type="term" value="F:nucleotide binding"/>
    <property type="evidence" value="ECO:0007669"/>
    <property type="project" value="InterPro"/>
</dbReference>
<name>A0A7W9GED2_9ACTN</name>
<evidence type="ECO:0000313" key="6">
    <source>
        <dbReference type="Proteomes" id="UP000579153"/>
    </source>
</evidence>
<dbReference type="Gene3D" id="3.30.360.10">
    <property type="entry name" value="Dihydrodipicolinate Reductase, domain 2"/>
    <property type="match status" value="1"/>
</dbReference>
<protein>
    <submittedName>
        <fullName evidence="5">Putative dehydrogenase</fullName>
    </submittedName>
</protein>
<dbReference type="Pfam" id="PF01408">
    <property type="entry name" value="GFO_IDH_MocA"/>
    <property type="match status" value="1"/>
</dbReference>
<comment type="caution">
    <text evidence="5">The sequence shown here is derived from an EMBL/GenBank/DDBJ whole genome shotgun (WGS) entry which is preliminary data.</text>
</comment>
<dbReference type="AlphaFoldDB" id="A0A7W9GED2"/>
<dbReference type="EMBL" id="JACHMB010000001">
    <property type="protein sequence ID" value="MBB5782046.1"/>
    <property type="molecule type" value="Genomic_DNA"/>
</dbReference>
<dbReference type="Gene3D" id="3.40.50.720">
    <property type="entry name" value="NAD(P)-binding Rossmann-like Domain"/>
    <property type="match status" value="1"/>
</dbReference>
<reference evidence="5 6" key="1">
    <citation type="submission" date="2020-08" db="EMBL/GenBank/DDBJ databases">
        <title>Sequencing the genomes of 1000 actinobacteria strains.</title>
        <authorList>
            <person name="Klenk H.-P."/>
        </authorList>
    </citation>
    <scope>NUCLEOTIDE SEQUENCE [LARGE SCALE GENOMIC DNA]</scope>
    <source>
        <strain evidence="5 6">DSM 45507</strain>
    </source>
</reference>
<gene>
    <name evidence="5" type="ORF">HD596_008802</name>
</gene>
<dbReference type="PANTHER" id="PTHR43377">
    <property type="entry name" value="BILIVERDIN REDUCTASE A"/>
    <property type="match status" value="1"/>
</dbReference>
<keyword evidence="6" id="KW-1185">Reference proteome</keyword>
<dbReference type="Proteomes" id="UP000579153">
    <property type="component" value="Unassembled WGS sequence"/>
</dbReference>
<dbReference type="PANTHER" id="PTHR43377:SF2">
    <property type="entry name" value="BINDING ROSSMANN FOLD OXIDOREDUCTASE, PUTATIVE (AFU_ORTHOLOGUE AFUA_4G00560)-RELATED"/>
    <property type="match status" value="1"/>
</dbReference>
<feature type="compositionally biased region" description="Basic and acidic residues" evidence="2">
    <location>
        <begin position="346"/>
        <end position="359"/>
    </location>
</feature>
<evidence type="ECO:0000259" key="3">
    <source>
        <dbReference type="Pfam" id="PF01408"/>
    </source>
</evidence>
<organism evidence="5 6">
    <name type="scientific">Nonomuraea jabiensis</name>
    <dbReference type="NCBI Taxonomy" id="882448"/>
    <lineage>
        <taxon>Bacteria</taxon>
        <taxon>Bacillati</taxon>
        <taxon>Actinomycetota</taxon>
        <taxon>Actinomycetes</taxon>
        <taxon>Streptosporangiales</taxon>
        <taxon>Streptosporangiaceae</taxon>
        <taxon>Nonomuraea</taxon>
    </lineage>
</organism>
<evidence type="ECO:0000259" key="4">
    <source>
        <dbReference type="Pfam" id="PF02894"/>
    </source>
</evidence>
<feature type="region of interest" description="Disordered" evidence="2">
    <location>
        <begin position="330"/>
        <end position="386"/>
    </location>
</feature>
<sequence>MRRYAFVGTGSRARMYLDALLGPYADLGRPVAFCDTNEVRMAYYDRVAGAPLPHYAPDDYDRVLKGSDVVVVTSPDSTHAGYVSRALRAGVDVVVEKPMTTDLEGLRQIGSALVEGTAELTVTFNYRYSPRNSLIRQLIADGEIGDVTSVTFEWCLDTVHGADYFRRWHRDKAVSGGLLVHKATHHFDLVNWWLDDRPEVVFARGGLHFYGPANAARRGLGPRPERGPVAGDPFTLDLASDEKLRELYRAGEHLDGYIRDRDVFSDGITIEDNLNVVVGFQGGASMSYSLHAHCPWEGYRVAINGTAGRIELDVVERPHVSGMDASATIGAATANPDSGTARGPAAHREPGPAGHREGEPGSEGLDPSAEREGSGSGPADSGHRPRGSRLLLQRHWEPAVEIPIPDRAGGHGGGDAMLLRDVFRGPSGDPLRRQAGFADGAASVLVGVAGNESLRTGRAVRLDELEPIPGMSA</sequence>
<evidence type="ECO:0000313" key="5">
    <source>
        <dbReference type="EMBL" id="MBB5782046.1"/>
    </source>
</evidence>
<accession>A0A7W9GED2</accession>
<dbReference type="Pfam" id="PF02894">
    <property type="entry name" value="GFO_IDH_MocA_C"/>
    <property type="match status" value="1"/>
</dbReference>
<dbReference type="RefSeq" id="WP_185075227.1">
    <property type="nucleotide sequence ID" value="NZ_JACHMB010000001.1"/>
</dbReference>
<dbReference type="InterPro" id="IPR004104">
    <property type="entry name" value="Gfo/Idh/MocA-like_OxRdtase_C"/>
</dbReference>
<dbReference type="InterPro" id="IPR051450">
    <property type="entry name" value="Gfo/Idh/MocA_Oxidoreductases"/>
</dbReference>
<dbReference type="InterPro" id="IPR000683">
    <property type="entry name" value="Gfo/Idh/MocA-like_OxRdtase_N"/>
</dbReference>
<evidence type="ECO:0000256" key="2">
    <source>
        <dbReference type="SAM" id="MobiDB-lite"/>
    </source>
</evidence>